<gene>
    <name evidence="1" type="ORF">N3K66_003778</name>
</gene>
<evidence type="ECO:0000313" key="1">
    <source>
        <dbReference type="EMBL" id="KAI9901961.1"/>
    </source>
</evidence>
<name>A0ACC0V6C5_9HYPO</name>
<accession>A0ACC0V6C5</accession>
<comment type="caution">
    <text evidence="1">The sequence shown here is derived from an EMBL/GenBank/DDBJ whole genome shotgun (WGS) entry which is preliminary data.</text>
</comment>
<dbReference type="Proteomes" id="UP001163324">
    <property type="component" value="Chromosome 3"/>
</dbReference>
<protein>
    <submittedName>
        <fullName evidence="1">Uncharacterized protein</fullName>
    </submittedName>
</protein>
<keyword evidence="2" id="KW-1185">Reference proteome</keyword>
<sequence>MYLLEQARAAKENRPFLPRYINRNDPLHPLYQERDPNAPSPSTTAQGASKGPEEDLESGGRRKADDVETGKKASIDPTCPRLSLNLGEMESLSSSFAEFESMGTKDGQGADSAPQTPPANNDSSLCSPKSAETVVVRERDPVAPRSLPLNLPPSASGQLLTKWQAAAASSTAGLRHPAHERAGYGPAPFSSSIAGSSMDHLPAESEPQSSPSPSSLTKHMFDKPGGSLHGYGSKRPVLVSGSGSRQSHHSEIVLSDADDSLSTRSLISEYKPPPLRLGLRKSQISFFREEGSDKRQSRFVEDFGERHGSPAGGEQDSRESGDDANEEKANRSGSPTLGTPEHNLDHRKVRIPPGAFDIAPSGPSGLTPRHSKSPPPMSPGGLMEKFSQPLPPLPLRNPARVRNASAQSPAPPHQHLEPQRSLRSVRKRPHVEKAALPAAWLTSSAPTEPTESQAEERRTSGGGAGASKPSGGSSKRPVSEVDSRRSTFSLEKSKGPQRTILGAPESSGSSSKRASAAESSFGPGNGGSSSPRKNKGKGKGVATDDICRRSSPGFHPYSGKYARMFAESSRRPAAQEGEGNGGRSPSPWQSMLERTRSKLGGGADRGKGKGREKGKEKAEEGNGESSYSQ</sequence>
<dbReference type="EMBL" id="CM047942">
    <property type="protein sequence ID" value="KAI9901961.1"/>
    <property type="molecule type" value="Genomic_DNA"/>
</dbReference>
<proteinExistence type="predicted"/>
<organism evidence="1 2">
    <name type="scientific">Trichothecium roseum</name>
    <dbReference type="NCBI Taxonomy" id="47278"/>
    <lineage>
        <taxon>Eukaryota</taxon>
        <taxon>Fungi</taxon>
        <taxon>Dikarya</taxon>
        <taxon>Ascomycota</taxon>
        <taxon>Pezizomycotina</taxon>
        <taxon>Sordariomycetes</taxon>
        <taxon>Hypocreomycetidae</taxon>
        <taxon>Hypocreales</taxon>
        <taxon>Hypocreales incertae sedis</taxon>
        <taxon>Trichothecium</taxon>
    </lineage>
</organism>
<reference evidence="1" key="1">
    <citation type="submission" date="2022-10" db="EMBL/GenBank/DDBJ databases">
        <title>Complete Genome of Trichothecium roseum strain YXFP-22015, a Plant Pathogen Isolated from Citrus.</title>
        <authorList>
            <person name="Wang Y."/>
            <person name="Zhu L."/>
        </authorList>
    </citation>
    <scope>NUCLEOTIDE SEQUENCE</scope>
    <source>
        <strain evidence="1">YXFP-22015</strain>
    </source>
</reference>
<evidence type="ECO:0000313" key="2">
    <source>
        <dbReference type="Proteomes" id="UP001163324"/>
    </source>
</evidence>